<feature type="binding site" evidence="8">
    <location>
        <position position="311"/>
    </location>
    <ligand>
        <name>Zn(2+)</name>
        <dbReference type="ChEBI" id="CHEBI:29105"/>
    </ligand>
</feature>
<dbReference type="Proteomes" id="UP000663846">
    <property type="component" value="Unassembled WGS sequence"/>
</dbReference>
<dbReference type="PIRSF" id="PIRSF037125">
    <property type="entry name" value="D-site_20S_pre-rRNA_nuclease"/>
    <property type="match status" value="1"/>
</dbReference>
<comment type="function">
    <text evidence="7">Required for the synthesis of 40S ribosome subunits. Has a role in processing 20S pre-rRNA into the mature 18S rRNA, where it is required for cleavage at the 3' end of the mature 18S rRNA (D-site). Accompanies the 20S pre-rRNA from the nucleus to the cytoplasm.</text>
</comment>
<dbReference type="GO" id="GO:0030490">
    <property type="term" value="P:maturation of SSU-rRNA"/>
    <property type="evidence" value="ECO:0007669"/>
    <property type="project" value="TreeGrafter"/>
</dbReference>
<evidence type="ECO:0000313" key="12">
    <source>
        <dbReference type="EMBL" id="CAE6422112.1"/>
    </source>
</evidence>
<dbReference type="GO" id="GO:0016787">
    <property type="term" value="F:hydrolase activity"/>
    <property type="evidence" value="ECO:0007669"/>
    <property type="project" value="UniProtKB-KW"/>
</dbReference>
<evidence type="ECO:0000256" key="7">
    <source>
        <dbReference type="PIRNR" id="PIRNR037125"/>
    </source>
</evidence>
<evidence type="ECO:0000259" key="10">
    <source>
        <dbReference type="Pfam" id="PF08772"/>
    </source>
</evidence>
<keyword evidence="5 7" id="KW-0862">Zinc</keyword>
<dbReference type="EMBL" id="CAJMWS010000322">
    <property type="protein sequence ID" value="CAE6422112.1"/>
    <property type="molecule type" value="Genomic_DNA"/>
</dbReference>
<dbReference type="InterPro" id="IPR033411">
    <property type="entry name" value="Ribonuclease_PIN"/>
</dbReference>
<dbReference type="GO" id="GO:0030688">
    <property type="term" value="C:preribosome, small subunit precursor"/>
    <property type="evidence" value="ECO:0007669"/>
    <property type="project" value="TreeGrafter"/>
</dbReference>
<feature type="compositionally biased region" description="Basic and acidic residues" evidence="9">
    <location>
        <begin position="441"/>
        <end position="450"/>
    </location>
</feature>
<feature type="region of interest" description="Disordered" evidence="9">
    <location>
        <begin position="402"/>
        <end position="450"/>
    </location>
</feature>
<evidence type="ECO:0000256" key="6">
    <source>
        <dbReference type="ARBA" id="ARBA00023242"/>
    </source>
</evidence>
<dbReference type="Gene3D" id="6.20.210.10">
    <property type="entry name" value="Nin one binding (NOB1), Zn-ribbon-like"/>
    <property type="match status" value="1"/>
</dbReference>
<evidence type="ECO:0000256" key="5">
    <source>
        <dbReference type="ARBA" id="ARBA00022833"/>
    </source>
</evidence>
<dbReference type="PANTHER" id="PTHR12814:SF2">
    <property type="entry name" value="RNA-BINDING PROTEIN NOB1"/>
    <property type="match status" value="1"/>
</dbReference>
<dbReference type="GO" id="GO:0004521">
    <property type="term" value="F:RNA endonuclease activity"/>
    <property type="evidence" value="ECO:0007669"/>
    <property type="project" value="UniProtKB-UniRule"/>
</dbReference>
<dbReference type="InterPro" id="IPR017117">
    <property type="entry name" value="Nob1_euk"/>
</dbReference>
<feature type="domain" description="Ribonuclease PIN" evidence="11">
    <location>
        <begin position="17"/>
        <end position="107"/>
    </location>
</feature>
<protein>
    <recommendedName>
        <fullName evidence="7">20S-pre-rRNA D-site endonuclease NOB1</fullName>
    </recommendedName>
</protein>
<feature type="binding site" evidence="8">
    <location>
        <position position="296"/>
    </location>
    <ligand>
        <name>Zn(2+)</name>
        <dbReference type="ChEBI" id="CHEBI:29105"/>
    </ligand>
</feature>
<name>A0A8H2XDE8_9AGAM</name>
<keyword evidence="6 7" id="KW-0539">Nucleus</keyword>
<dbReference type="InterPro" id="IPR036283">
    <property type="entry name" value="NOB1_Zf-like_sf"/>
</dbReference>
<evidence type="ECO:0000313" key="13">
    <source>
        <dbReference type="Proteomes" id="UP000663846"/>
    </source>
</evidence>
<reference evidence="12" key="1">
    <citation type="submission" date="2021-01" db="EMBL/GenBank/DDBJ databases">
        <authorList>
            <person name="Kaushik A."/>
        </authorList>
    </citation>
    <scope>NUCLEOTIDE SEQUENCE</scope>
    <source>
        <strain evidence="12">AG1-1C</strain>
    </source>
</reference>
<evidence type="ECO:0000256" key="9">
    <source>
        <dbReference type="SAM" id="MobiDB-lite"/>
    </source>
</evidence>
<comment type="caution">
    <text evidence="12">The sequence shown here is derived from an EMBL/GenBank/DDBJ whole genome shotgun (WGS) entry which is preliminary data.</text>
</comment>
<dbReference type="InterPro" id="IPR014881">
    <property type="entry name" value="NOB1_Zn-bd"/>
</dbReference>
<dbReference type="PANTHER" id="PTHR12814">
    <property type="entry name" value="RNA-BINDING PROTEIN NOB1"/>
    <property type="match status" value="1"/>
</dbReference>
<comment type="similarity">
    <text evidence="1 7">Belongs to the NOB1 family.</text>
</comment>
<feature type="domain" description="Nin one binding (NOB1) Zn-ribbon-like" evidence="10">
    <location>
        <begin position="283"/>
        <end position="360"/>
    </location>
</feature>
<keyword evidence="3 7" id="KW-0479">Metal-binding</keyword>
<dbReference type="GO" id="GO:0046872">
    <property type="term" value="F:metal ion binding"/>
    <property type="evidence" value="ECO:0007669"/>
    <property type="project" value="UniProtKB-UniRule"/>
</dbReference>
<comment type="subcellular location">
    <subcellularLocation>
        <location evidence="7">Nucleus</location>
        <location evidence="7">Nucleolus</location>
    </subcellularLocation>
</comment>
<organism evidence="12 13">
    <name type="scientific">Rhizoctonia solani</name>
    <dbReference type="NCBI Taxonomy" id="456999"/>
    <lineage>
        <taxon>Eukaryota</taxon>
        <taxon>Fungi</taxon>
        <taxon>Dikarya</taxon>
        <taxon>Basidiomycota</taxon>
        <taxon>Agaricomycotina</taxon>
        <taxon>Agaricomycetes</taxon>
        <taxon>Cantharellales</taxon>
        <taxon>Ceratobasidiaceae</taxon>
        <taxon>Rhizoctonia</taxon>
    </lineage>
</organism>
<accession>A0A8H2XDE8</accession>
<dbReference type="Pfam" id="PF17146">
    <property type="entry name" value="PIN_6"/>
    <property type="match status" value="1"/>
</dbReference>
<evidence type="ECO:0000256" key="1">
    <source>
        <dbReference type="ARBA" id="ARBA00005858"/>
    </source>
</evidence>
<keyword evidence="2" id="KW-0540">Nuclease</keyword>
<dbReference type="GO" id="GO:0005737">
    <property type="term" value="C:cytoplasm"/>
    <property type="evidence" value="ECO:0007669"/>
    <property type="project" value="UniProtKB-ARBA"/>
</dbReference>
<dbReference type="CDD" id="cd09876">
    <property type="entry name" value="PIN_Nob1-like"/>
    <property type="match status" value="1"/>
</dbReference>
<evidence type="ECO:0000256" key="3">
    <source>
        <dbReference type="ARBA" id="ARBA00022723"/>
    </source>
</evidence>
<dbReference type="GO" id="GO:0005730">
    <property type="term" value="C:nucleolus"/>
    <property type="evidence" value="ECO:0007669"/>
    <property type="project" value="UniProtKB-SubCell"/>
</dbReference>
<dbReference type="Gene3D" id="3.40.50.1010">
    <property type="entry name" value="5'-nuclease"/>
    <property type="match status" value="1"/>
</dbReference>
<feature type="binding site" evidence="8">
    <location>
        <position position="308"/>
    </location>
    <ligand>
        <name>Zn(2+)</name>
        <dbReference type="ChEBI" id="CHEBI:29105"/>
    </ligand>
</feature>
<dbReference type="InterPro" id="IPR039907">
    <property type="entry name" value="NOB1"/>
</dbReference>
<gene>
    <name evidence="12" type="ORF">RDB_LOCUS90187</name>
</gene>
<dbReference type="AlphaFoldDB" id="A0A8H2XDE8"/>
<keyword evidence="4" id="KW-0378">Hydrolase</keyword>
<dbReference type="FunFam" id="3.40.50.1010:FF:000020">
    <property type="entry name" value="20S-pre-rRNA D-site endonuclease NOB1"/>
    <property type="match status" value="1"/>
</dbReference>
<dbReference type="Pfam" id="PF08772">
    <property type="entry name" value="Zn_ribbon_NOB1"/>
    <property type="match status" value="1"/>
</dbReference>
<sequence length="450" mass="48641">MSNSMAGVTSTPNVGTLVLDAGPLLSLTPLRGLASRYVTVPHVIAELKDPRAREHLERLELTSGVKLEVLNPDATSLAKVTAFSKKTGDYSVLSAADLGILALTCSLHEKVAQSQANSEAQVVVPPEATVVSSPNEPRTTTVAQGEPDSSENTAGKGAQPASDESSSIDEEAPEFERLSLDADVDTQPNTSPDEQTPAIPLYEDPPSEEDGEGEWITPDNVSKHKSRAPQLLSSADTKRSEKKSNKVMAPTRMDVACMTVDYAMQNVLLQMGLNLVGTEGRRVASVKSWVLRCHACFKICKDNTKKFCPICGNATLLRTSVTTTGPGADGSEPNFQVHLKKNFQFKTRGTKYSIPSPKPGAARGGAGSTNIILREDQVEFQKGVHQESVRQRKEQKRIDRALTGRKGSGMSWDDPDWIPEILTGTRRSSGGLPTIGHGRRNPNEVRHKKK</sequence>
<evidence type="ECO:0000256" key="2">
    <source>
        <dbReference type="ARBA" id="ARBA00022722"/>
    </source>
</evidence>
<feature type="binding site" evidence="8">
    <location>
        <position position="293"/>
    </location>
    <ligand>
        <name>Zn(2+)</name>
        <dbReference type="ChEBI" id="CHEBI:29105"/>
    </ligand>
</feature>
<proteinExistence type="inferred from homology"/>
<evidence type="ECO:0000259" key="11">
    <source>
        <dbReference type="Pfam" id="PF17146"/>
    </source>
</evidence>
<dbReference type="SUPFAM" id="SSF144206">
    <property type="entry name" value="NOB1 zinc finger-like"/>
    <property type="match status" value="1"/>
</dbReference>
<feature type="compositionally biased region" description="Polar residues" evidence="9">
    <location>
        <begin position="130"/>
        <end position="143"/>
    </location>
</feature>
<evidence type="ECO:0000256" key="8">
    <source>
        <dbReference type="PIRSR" id="PIRSR037125-1"/>
    </source>
</evidence>
<feature type="region of interest" description="Disordered" evidence="9">
    <location>
        <begin position="115"/>
        <end position="246"/>
    </location>
</feature>
<evidence type="ECO:0000256" key="4">
    <source>
        <dbReference type="ARBA" id="ARBA00022801"/>
    </source>
</evidence>